<sequence length="524" mass="56662">MLKGSTTPRIYTAAKRDLTPETSLGFAVVEFAKTVLKEPLLPWQEWLAIHALEIEGDLQGSWRFRYRTVLVLVARQQGKTHLSKVIASFFLWMLGVNLVIGTSTNLEAAEEVWEGVVALAEDVPELSEEVERVYRSAGNKTLTLTDRRRYKVTTSNRKGARGKSGDLVLLDELREHQTWEAWSAVSKTTMARPNALIWCMSNAGDASSVVLRSLRAKAHAQLGDPDGVAKEAGMLGNPGDDDVDDDSLGIFEWSAPVNADIHDHSAWAQANPSLGYGFVTERALASACATDPEDVFKTECLCQWVTAAIQPPFAEGAWEAGIRADSKIAPDSVLTFGVDVSADRQHASIAVCGQRADGNWHGEVIAYRNGLGWLPDAISVLASKQPADVPLRVALQAKGAPVSSVLDGIAAVDGVEIIPCQGRDVAGWCGRLWDAVDASNPNAVEPSDSVKLFHISQPRLDIAANTAVTRPMGDGAWAWDRVKSTEEISPLVALTMAFGAATQVEEPEEPVKVSAYASHDVMFI</sequence>
<dbReference type="AlphaFoldDB" id="U1SCV6"/>
<protein>
    <submittedName>
        <fullName evidence="1">Putative phage terminase, large subunit</fullName>
    </submittedName>
</protein>
<dbReference type="PATRIC" id="fig|1321816.3.peg.1366"/>
<proteinExistence type="predicted"/>
<dbReference type="EMBL" id="AWSI01000041">
    <property type="protein sequence ID" value="ERH29748.1"/>
    <property type="molecule type" value="Genomic_DNA"/>
</dbReference>
<evidence type="ECO:0000313" key="2">
    <source>
        <dbReference type="Proteomes" id="UP000016519"/>
    </source>
</evidence>
<gene>
    <name evidence="1" type="ORF">HMPREF9244_01548</name>
</gene>
<dbReference type="PANTHER" id="PTHR41287">
    <property type="match status" value="1"/>
</dbReference>
<evidence type="ECO:0000313" key="1">
    <source>
        <dbReference type="EMBL" id="ERH29748.1"/>
    </source>
</evidence>
<keyword evidence="2" id="KW-1185">Reference proteome</keyword>
<dbReference type="RefSeq" id="WP_021618659.1">
    <property type="nucleotide sequence ID" value="NZ_KE952646.1"/>
</dbReference>
<dbReference type="Proteomes" id="UP000016519">
    <property type="component" value="Unassembled WGS sequence"/>
</dbReference>
<organism evidence="1 2">
    <name type="scientific">Alloscardovia omnicolens F0580</name>
    <dbReference type="NCBI Taxonomy" id="1321816"/>
    <lineage>
        <taxon>Bacteria</taxon>
        <taxon>Bacillati</taxon>
        <taxon>Actinomycetota</taxon>
        <taxon>Actinomycetes</taxon>
        <taxon>Bifidobacteriales</taxon>
        <taxon>Bifidobacteriaceae</taxon>
        <taxon>Alloscardovia</taxon>
    </lineage>
</organism>
<accession>U1SCV6</accession>
<dbReference type="HOGENOM" id="CLU_030716_2_0_11"/>
<reference evidence="1 2" key="1">
    <citation type="submission" date="2013-08" db="EMBL/GenBank/DDBJ databases">
        <authorList>
            <person name="Weinstock G."/>
            <person name="Sodergren E."/>
            <person name="Wylie T."/>
            <person name="Fulton L."/>
            <person name="Fulton R."/>
            <person name="Fronick C."/>
            <person name="O'Laughlin M."/>
            <person name="Godfrey J."/>
            <person name="Miner T."/>
            <person name="Herter B."/>
            <person name="Appelbaum E."/>
            <person name="Cordes M."/>
            <person name="Lek S."/>
            <person name="Wollam A."/>
            <person name="Pepin K.H."/>
            <person name="Palsikar V.B."/>
            <person name="Mitreva M."/>
            <person name="Wilson R.K."/>
        </authorList>
    </citation>
    <scope>NUCLEOTIDE SEQUENCE [LARGE SCALE GENOMIC DNA]</scope>
    <source>
        <strain evidence="1 2">F0580</strain>
    </source>
</reference>
<name>U1SCV6_9BIFI</name>
<dbReference type="InterPro" id="IPR005021">
    <property type="entry name" value="Terminase_largesu-like"/>
</dbReference>
<dbReference type="InterPro" id="IPR027417">
    <property type="entry name" value="P-loop_NTPase"/>
</dbReference>
<dbReference type="GeneID" id="35867903"/>
<dbReference type="Gene3D" id="3.40.50.300">
    <property type="entry name" value="P-loop containing nucleotide triphosphate hydrolases"/>
    <property type="match status" value="1"/>
</dbReference>
<comment type="caution">
    <text evidence="1">The sequence shown here is derived from an EMBL/GenBank/DDBJ whole genome shotgun (WGS) entry which is preliminary data.</text>
</comment>
<dbReference type="PANTHER" id="PTHR41287:SF1">
    <property type="entry name" value="PROTEIN YMFN"/>
    <property type="match status" value="1"/>
</dbReference>